<keyword evidence="2" id="KW-0238">DNA-binding</keyword>
<dbReference type="InterPro" id="IPR000835">
    <property type="entry name" value="HTH_MarR-typ"/>
</dbReference>
<gene>
    <name evidence="5" type="ORF">ABW16_15585</name>
</gene>
<dbReference type="EMBL" id="LDPO01000013">
    <property type="protein sequence ID" value="KLO27669.1"/>
    <property type="molecule type" value="Genomic_DNA"/>
</dbReference>
<evidence type="ECO:0000313" key="5">
    <source>
        <dbReference type="EMBL" id="KLO27669.1"/>
    </source>
</evidence>
<name>A0ABR5FDH8_9MYCO</name>
<keyword evidence="3" id="KW-0804">Transcription</keyword>
<evidence type="ECO:0000313" key="6">
    <source>
        <dbReference type="Proteomes" id="UP000036464"/>
    </source>
</evidence>
<evidence type="ECO:0000256" key="2">
    <source>
        <dbReference type="ARBA" id="ARBA00023125"/>
    </source>
</evidence>
<dbReference type="InterPro" id="IPR036390">
    <property type="entry name" value="WH_DNA-bd_sf"/>
</dbReference>
<dbReference type="Pfam" id="PF01047">
    <property type="entry name" value="MarR"/>
    <property type="match status" value="1"/>
</dbReference>
<evidence type="ECO:0000259" key="4">
    <source>
        <dbReference type="PROSITE" id="PS50995"/>
    </source>
</evidence>
<dbReference type="SUPFAM" id="SSF46785">
    <property type="entry name" value="Winged helix' DNA-binding domain"/>
    <property type="match status" value="1"/>
</dbReference>
<keyword evidence="1" id="KW-0805">Transcription regulation</keyword>
<dbReference type="Proteomes" id="UP000036464">
    <property type="component" value="Unassembled WGS sequence"/>
</dbReference>
<evidence type="ECO:0000256" key="1">
    <source>
        <dbReference type="ARBA" id="ARBA00023015"/>
    </source>
</evidence>
<dbReference type="RefSeq" id="WP_047320093.1">
    <property type="nucleotide sequence ID" value="NZ_LDPO01000013.1"/>
</dbReference>
<organism evidence="5 6">
    <name type="scientific">Mycolicibacter heraklionensis</name>
    <dbReference type="NCBI Taxonomy" id="512402"/>
    <lineage>
        <taxon>Bacteria</taxon>
        <taxon>Bacillati</taxon>
        <taxon>Actinomycetota</taxon>
        <taxon>Actinomycetes</taxon>
        <taxon>Mycobacteriales</taxon>
        <taxon>Mycobacteriaceae</taxon>
        <taxon>Mycolicibacter</taxon>
    </lineage>
</organism>
<dbReference type="InterPro" id="IPR023187">
    <property type="entry name" value="Tscrpt_reg_MarR-type_CS"/>
</dbReference>
<dbReference type="PROSITE" id="PS01117">
    <property type="entry name" value="HTH_MARR_1"/>
    <property type="match status" value="1"/>
</dbReference>
<dbReference type="PANTHER" id="PTHR33164">
    <property type="entry name" value="TRANSCRIPTIONAL REGULATOR, MARR FAMILY"/>
    <property type="match status" value="1"/>
</dbReference>
<accession>A0ABR5FDH8</accession>
<feature type="domain" description="HTH marR-type" evidence="4">
    <location>
        <begin position="19"/>
        <end position="142"/>
    </location>
</feature>
<dbReference type="PROSITE" id="PS50995">
    <property type="entry name" value="HTH_MARR_2"/>
    <property type="match status" value="1"/>
</dbReference>
<evidence type="ECO:0000256" key="3">
    <source>
        <dbReference type="ARBA" id="ARBA00023163"/>
    </source>
</evidence>
<comment type="caution">
    <text evidence="5">The sequence shown here is derived from an EMBL/GenBank/DDBJ whole genome shotgun (WGS) entry which is preliminary data.</text>
</comment>
<dbReference type="SMART" id="SM00347">
    <property type="entry name" value="HTH_MARR"/>
    <property type="match status" value="1"/>
</dbReference>
<keyword evidence="6" id="KW-1185">Reference proteome</keyword>
<reference evidence="5 6" key="1">
    <citation type="submission" date="2015-05" db="EMBL/GenBank/DDBJ databases">
        <title>Genome sequence of Mycobacterium heraklionense Davo strain.</title>
        <authorList>
            <person name="Greninger A.L."/>
            <person name="Cunningham G."/>
            <person name="Miller S."/>
        </authorList>
    </citation>
    <scope>NUCLEOTIDE SEQUENCE [LARGE SCALE GENOMIC DNA]</scope>
    <source>
        <strain evidence="5 6">Davo</strain>
    </source>
</reference>
<sequence>MDEIPGIQPSGSPGSDGVERHCSRLLLSGSANLTAALDVRLRGAHGVTLRDVQLLELLSMPDRRAHRICVLAQTLGVSPGALSGQLRRLEKRGLVTRSPCQRDRRGVLPRITGEGSARLHAVLESHGHIDSVNGAASPTVPL</sequence>
<dbReference type="InterPro" id="IPR036388">
    <property type="entry name" value="WH-like_DNA-bd_sf"/>
</dbReference>
<protein>
    <submittedName>
        <fullName evidence="5">MarR family transcriptional regulator</fullName>
    </submittedName>
</protein>
<proteinExistence type="predicted"/>
<dbReference type="PANTHER" id="PTHR33164:SF99">
    <property type="entry name" value="MARR FAMILY REGULATORY PROTEIN"/>
    <property type="match status" value="1"/>
</dbReference>
<dbReference type="InterPro" id="IPR039422">
    <property type="entry name" value="MarR/SlyA-like"/>
</dbReference>
<dbReference type="Gene3D" id="1.10.10.10">
    <property type="entry name" value="Winged helix-like DNA-binding domain superfamily/Winged helix DNA-binding domain"/>
    <property type="match status" value="1"/>
</dbReference>